<name>A0A6J4SKL1_9ACTN</name>
<feature type="region of interest" description="Disordered" evidence="1">
    <location>
        <begin position="1"/>
        <end position="36"/>
    </location>
</feature>
<reference evidence="2" key="1">
    <citation type="submission" date="2020-02" db="EMBL/GenBank/DDBJ databases">
        <authorList>
            <person name="Meier V. D."/>
        </authorList>
    </citation>
    <scope>NUCLEOTIDE SEQUENCE</scope>
    <source>
        <strain evidence="2">AVDCRST_MAG30</strain>
    </source>
</reference>
<feature type="non-terminal residue" evidence="2">
    <location>
        <position position="1"/>
    </location>
</feature>
<evidence type="ECO:0000313" key="2">
    <source>
        <dbReference type="EMBL" id="CAA9494197.1"/>
    </source>
</evidence>
<feature type="compositionally biased region" description="Basic and acidic residues" evidence="1">
    <location>
        <begin position="15"/>
        <end position="36"/>
    </location>
</feature>
<proteinExistence type="predicted"/>
<dbReference type="AlphaFoldDB" id="A0A6J4SKL1"/>
<dbReference type="EMBL" id="CADCVS010000214">
    <property type="protein sequence ID" value="CAA9494197.1"/>
    <property type="molecule type" value="Genomic_DNA"/>
</dbReference>
<sequence>DPGRRRRPLAHLRVARADGARRRARREVPRRHVGDL</sequence>
<protein>
    <submittedName>
        <fullName evidence="2">Uncharacterized protein</fullName>
    </submittedName>
</protein>
<evidence type="ECO:0000256" key="1">
    <source>
        <dbReference type="SAM" id="MobiDB-lite"/>
    </source>
</evidence>
<feature type="non-terminal residue" evidence="2">
    <location>
        <position position="36"/>
    </location>
</feature>
<gene>
    <name evidence="2" type="ORF">AVDCRST_MAG30-1548</name>
</gene>
<organism evidence="2">
    <name type="scientific">uncultured Solirubrobacteraceae bacterium</name>
    <dbReference type="NCBI Taxonomy" id="1162706"/>
    <lineage>
        <taxon>Bacteria</taxon>
        <taxon>Bacillati</taxon>
        <taxon>Actinomycetota</taxon>
        <taxon>Thermoleophilia</taxon>
        <taxon>Solirubrobacterales</taxon>
        <taxon>Solirubrobacteraceae</taxon>
        <taxon>environmental samples</taxon>
    </lineage>
</organism>
<accession>A0A6J4SKL1</accession>
<feature type="compositionally biased region" description="Basic residues" evidence="1">
    <location>
        <begin position="1"/>
        <end position="14"/>
    </location>
</feature>